<sequence length="43" mass="4850">MTSGVQQRSTGPSLATLTASFTAWLHHAIISLHNRQQYFEYSI</sequence>
<accession>A0AB36FS10</accession>
<proteinExistence type="predicted"/>
<gene>
    <name evidence="1" type="ORF">BFV95_3098</name>
</gene>
<dbReference type="EMBL" id="MIPY01000020">
    <property type="protein sequence ID" value="OES30268.1"/>
    <property type="molecule type" value="Genomic_DNA"/>
</dbReference>
<reference evidence="1 2" key="1">
    <citation type="submission" date="2016-09" db="EMBL/GenBank/DDBJ databases">
        <title>Draft Genome Sequence of four Alteromonas macleodii strains isolated from copper coupons and grown long-term at elevated copper levels.</title>
        <authorList>
            <person name="Cusick K."/>
            <person name="Dale J."/>
            <person name="Little B."/>
            <person name="Biffinger J."/>
        </authorList>
    </citation>
    <scope>NUCLEOTIDE SEQUENCE [LARGE SCALE GENOMIC DNA]</scope>
    <source>
        <strain evidence="1 2">KCP01</strain>
    </source>
</reference>
<organism evidence="1 2">
    <name type="scientific">Alteromonas macleodii</name>
    <name type="common">Pseudoalteromonas macleodii</name>
    <dbReference type="NCBI Taxonomy" id="28108"/>
    <lineage>
        <taxon>Bacteria</taxon>
        <taxon>Pseudomonadati</taxon>
        <taxon>Pseudomonadota</taxon>
        <taxon>Gammaproteobacteria</taxon>
        <taxon>Alteromonadales</taxon>
        <taxon>Alteromonadaceae</taxon>
        <taxon>Alteromonas/Salinimonas group</taxon>
        <taxon>Alteromonas</taxon>
    </lineage>
</organism>
<comment type="caution">
    <text evidence="1">The sequence shown here is derived from an EMBL/GenBank/DDBJ whole genome shotgun (WGS) entry which is preliminary data.</text>
</comment>
<keyword evidence="2" id="KW-1185">Reference proteome</keyword>
<dbReference type="AlphaFoldDB" id="A0AB36FS10"/>
<evidence type="ECO:0000313" key="1">
    <source>
        <dbReference type="EMBL" id="OES30268.1"/>
    </source>
</evidence>
<dbReference type="Proteomes" id="UP000095392">
    <property type="component" value="Unassembled WGS sequence"/>
</dbReference>
<name>A0AB36FS10_ALTMA</name>
<evidence type="ECO:0000313" key="2">
    <source>
        <dbReference type="Proteomes" id="UP000095392"/>
    </source>
</evidence>
<protein>
    <submittedName>
        <fullName evidence="1">Uncharacterized protein</fullName>
    </submittedName>
</protein>